<evidence type="ECO:0000256" key="1">
    <source>
        <dbReference type="SAM" id="Phobius"/>
    </source>
</evidence>
<sequence>MDVLMDDTMYTLFWLCAIIALCFLLYFVRRQKKKEQGSKVRAVLVTVECVKPTAGLEAEYTVCMKYRVDDKRFCCYKPKLEKTVIVPDTGLDTSEIAIHCEEWSCETQSVCSIAVEEEEYRINRLTASNGVIGTLPFPDVYVTLNNVVIPMQGPRRSLLGKKWFKPLDIRLVGVHSVALSSVQDLIEEYSELFSDTLGTVKRPPVRFLDSLLANLDDVVSYFKDVLTVADSQHELLEVLRRVFDCLRDVGIWLTVKNASFLLRNSILTPASLSQRMTRWSILLSAHDYSLVYSPTMKLENANALSRLPQTGKPNMCSGPLEVLLLESTPTLPISAEYLAKRTGKDAVLAHVQNWLKRVWLASNTSVTSCLLNDHSESETIKQLMILFLAAALSICNKSRRDGHAQLLSPAQELLHQSSIANLIRSNTVSDCSVTTKAIS</sequence>
<keyword evidence="1" id="KW-0812">Transmembrane</keyword>
<evidence type="ECO:0000313" key="3">
    <source>
        <dbReference type="Proteomes" id="UP001558632"/>
    </source>
</evidence>
<accession>A0ABR3KAP1</accession>
<keyword evidence="1" id="KW-0472">Membrane</keyword>
<dbReference type="Proteomes" id="UP001558632">
    <property type="component" value="Unassembled WGS sequence"/>
</dbReference>
<dbReference type="InterPro" id="IPR043128">
    <property type="entry name" value="Rev_trsase/Diguanyl_cyclase"/>
</dbReference>
<keyword evidence="3" id="KW-1185">Reference proteome</keyword>
<dbReference type="EMBL" id="JBEUSY010000453">
    <property type="protein sequence ID" value="KAL1231820.1"/>
    <property type="molecule type" value="Genomic_DNA"/>
</dbReference>
<gene>
    <name evidence="2" type="ORF">TSPI_06779</name>
</gene>
<name>A0ABR3KAP1_TRISP</name>
<feature type="transmembrane region" description="Helical" evidence="1">
    <location>
        <begin position="12"/>
        <end position="28"/>
    </location>
</feature>
<comment type="caution">
    <text evidence="2">The sequence shown here is derived from an EMBL/GenBank/DDBJ whole genome shotgun (WGS) entry which is preliminary data.</text>
</comment>
<dbReference type="InterPro" id="IPR050951">
    <property type="entry name" value="Retrovirus_Pol_polyprotein"/>
</dbReference>
<organism evidence="2 3">
    <name type="scientific">Trichinella spiralis</name>
    <name type="common">Trichina worm</name>
    <dbReference type="NCBI Taxonomy" id="6334"/>
    <lineage>
        <taxon>Eukaryota</taxon>
        <taxon>Metazoa</taxon>
        <taxon>Ecdysozoa</taxon>
        <taxon>Nematoda</taxon>
        <taxon>Enoplea</taxon>
        <taxon>Dorylaimia</taxon>
        <taxon>Trichinellida</taxon>
        <taxon>Trichinellidae</taxon>
        <taxon>Trichinella</taxon>
    </lineage>
</organism>
<evidence type="ECO:0000313" key="2">
    <source>
        <dbReference type="EMBL" id="KAL1231820.1"/>
    </source>
</evidence>
<keyword evidence="1" id="KW-1133">Transmembrane helix</keyword>
<dbReference type="Gene3D" id="3.30.70.270">
    <property type="match status" value="1"/>
</dbReference>
<protein>
    <submittedName>
        <fullName evidence="2">Uncharacterized protein</fullName>
    </submittedName>
</protein>
<dbReference type="PANTHER" id="PTHR37984:SF12">
    <property type="entry name" value="RIBONUCLEASE H"/>
    <property type="match status" value="1"/>
</dbReference>
<proteinExistence type="predicted"/>
<reference evidence="2 3" key="1">
    <citation type="submission" date="2024-07" db="EMBL/GenBank/DDBJ databases">
        <title>Enhanced genomic and transcriptomic resources for Trichinella pseudospiralis and T. spiralis underpin the discovery of pronounced molecular differences between stages and species.</title>
        <authorList>
            <person name="Pasi K.K."/>
            <person name="La Rosa G."/>
            <person name="Gomez-Morales M.A."/>
            <person name="Tosini F."/>
            <person name="Sumanam S."/>
            <person name="Young N.D."/>
            <person name="Chang B.C."/>
            <person name="Robin G.B."/>
        </authorList>
    </citation>
    <scope>NUCLEOTIDE SEQUENCE [LARGE SCALE GENOMIC DNA]</scope>
    <source>
        <strain evidence="2">ISS534</strain>
    </source>
</reference>
<dbReference type="PANTHER" id="PTHR37984">
    <property type="entry name" value="PROTEIN CBG26694"/>
    <property type="match status" value="1"/>
</dbReference>